<dbReference type="SMART" id="SM00857">
    <property type="entry name" value="Resolvase"/>
    <property type="match status" value="1"/>
</dbReference>
<proteinExistence type="inferred from homology"/>
<evidence type="ECO:0000313" key="5">
    <source>
        <dbReference type="EMBL" id="CAB5221369.1"/>
    </source>
</evidence>
<name>A0A6J7WTE7_9CAUD</name>
<dbReference type="PROSITE" id="PS51736">
    <property type="entry name" value="RECOMBINASES_3"/>
    <property type="match status" value="1"/>
</dbReference>
<comment type="similarity">
    <text evidence="1">Belongs to the site-specific recombinase resolvase family.</text>
</comment>
<dbReference type="Gene3D" id="1.10.10.10">
    <property type="entry name" value="Winged helix-like DNA-binding domain superfamily/Winged helix DNA-binding domain"/>
    <property type="match status" value="1"/>
</dbReference>
<protein>
    <submittedName>
        <fullName evidence="5">PinR Site-specific recombinases, DNA invertase Pin homologs</fullName>
    </submittedName>
</protein>
<dbReference type="EMBL" id="LR798292">
    <property type="protein sequence ID" value="CAB5221369.1"/>
    <property type="molecule type" value="Genomic_DNA"/>
</dbReference>
<dbReference type="InterPro" id="IPR009057">
    <property type="entry name" value="Homeodomain-like_sf"/>
</dbReference>
<dbReference type="GO" id="GO:0000150">
    <property type="term" value="F:DNA strand exchange activity"/>
    <property type="evidence" value="ECO:0007669"/>
    <property type="project" value="InterPro"/>
</dbReference>
<dbReference type="PANTHER" id="PTHR30461">
    <property type="entry name" value="DNA-INVERTASE FROM LAMBDOID PROPHAGE"/>
    <property type="match status" value="1"/>
</dbReference>
<dbReference type="InterPro" id="IPR036388">
    <property type="entry name" value="WH-like_DNA-bd_sf"/>
</dbReference>
<gene>
    <name evidence="5" type="ORF">UFOVP244_147</name>
</gene>
<sequence length="199" mass="22266">MNNVGIYYRVSTDKQDLASQETAMESWLRDLSESKKPKSVRVFKDEGISGKTTNRPAYNELLQAAFAGEIDTILVYRLDRFSRDSSSAIRTILELDHYGVAFVSISQATLNLAHDNPFRRTFLAMFADLAEIERDTIVARVKAGLDAARKRGVRLGNTKEIPSDAKDKVIELRKKGESYRDIARKVSLSVGAVHKLANS</sequence>
<dbReference type="CDD" id="cd03768">
    <property type="entry name" value="SR_ResInv"/>
    <property type="match status" value="1"/>
</dbReference>
<evidence type="ECO:0000256" key="3">
    <source>
        <dbReference type="ARBA" id="ARBA00023172"/>
    </source>
</evidence>
<evidence type="ECO:0000256" key="2">
    <source>
        <dbReference type="ARBA" id="ARBA00023125"/>
    </source>
</evidence>
<dbReference type="Pfam" id="PF00239">
    <property type="entry name" value="Resolvase"/>
    <property type="match status" value="1"/>
</dbReference>
<feature type="domain" description="Resolvase/invertase-type recombinase catalytic" evidence="4">
    <location>
        <begin position="3"/>
        <end position="152"/>
    </location>
</feature>
<keyword evidence="3" id="KW-0233">DNA recombination</keyword>
<organism evidence="5">
    <name type="scientific">uncultured Caudovirales phage</name>
    <dbReference type="NCBI Taxonomy" id="2100421"/>
    <lineage>
        <taxon>Viruses</taxon>
        <taxon>Duplodnaviria</taxon>
        <taxon>Heunggongvirae</taxon>
        <taxon>Uroviricota</taxon>
        <taxon>Caudoviricetes</taxon>
        <taxon>Peduoviridae</taxon>
        <taxon>Maltschvirus</taxon>
        <taxon>Maltschvirus maltsch</taxon>
    </lineage>
</organism>
<dbReference type="Gene3D" id="3.40.50.1390">
    <property type="entry name" value="Resolvase, N-terminal catalytic domain"/>
    <property type="match status" value="1"/>
</dbReference>
<evidence type="ECO:0000256" key="1">
    <source>
        <dbReference type="ARBA" id="ARBA00009913"/>
    </source>
</evidence>
<dbReference type="InterPro" id="IPR050639">
    <property type="entry name" value="SSR_resolvase"/>
</dbReference>
<evidence type="ECO:0000259" key="4">
    <source>
        <dbReference type="PROSITE" id="PS51736"/>
    </source>
</evidence>
<dbReference type="InterPro" id="IPR006119">
    <property type="entry name" value="Resolv_N"/>
</dbReference>
<accession>A0A6J7WTE7</accession>
<reference evidence="5" key="1">
    <citation type="submission" date="2020-05" db="EMBL/GenBank/DDBJ databases">
        <authorList>
            <person name="Chiriac C."/>
            <person name="Salcher M."/>
            <person name="Ghai R."/>
            <person name="Kavagutti S V."/>
        </authorList>
    </citation>
    <scope>NUCLEOTIDE SEQUENCE</scope>
</reference>
<keyword evidence="2" id="KW-0238">DNA-binding</keyword>
<dbReference type="PANTHER" id="PTHR30461:SF2">
    <property type="entry name" value="SERINE RECOMBINASE PINE-RELATED"/>
    <property type="match status" value="1"/>
</dbReference>
<dbReference type="GO" id="GO:0003677">
    <property type="term" value="F:DNA binding"/>
    <property type="evidence" value="ECO:0007669"/>
    <property type="project" value="UniProtKB-KW"/>
</dbReference>
<dbReference type="InterPro" id="IPR036162">
    <property type="entry name" value="Resolvase-like_N_sf"/>
</dbReference>
<dbReference type="SUPFAM" id="SSF53041">
    <property type="entry name" value="Resolvase-like"/>
    <property type="match status" value="1"/>
</dbReference>
<dbReference type="SUPFAM" id="SSF46689">
    <property type="entry name" value="Homeodomain-like"/>
    <property type="match status" value="1"/>
</dbReference>